<accession>A0A0W0SB00</accession>
<dbReference type="GO" id="GO:0016763">
    <property type="term" value="F:pentosyltransferase activity"/>
    <property type="evidence" value="ECO:0007669"/>
    <property type="project" value="TreeGrafter"/>
</dbReference>
<sequence>MLFPIKKNSLSYGMENISCSSIFSLLLYTLLIWWLAHVISDSNLDKYDDMLEAYSWGSLWSWGHDKHPPLFGWIAAAWFQIFPHDNMFFYLLSYAVVALGLLGVFCLTPLFLRNVFDSAFSSDAYLKCCKKLGFLSVALLLLSFPYTTLAAKYNANSILLMLWPWTIYFFLRATHKSQRLLGGLLNSLFLGFMAALSMLGKYFSGILLVTLFFVSLLPLYRNWYRSFSPYLSLLIFCICLAPHFYWLTQNDYPTLVYLQTKGDGKIYWILCLKFLFAPLLYWCIPWYWVLLKFFEGPWYQRMLNSWRAIHLGDDALWWIAILPFILTVLAGFLGFVKLTYPWAIPLGFGFPLLWLRNSLILSRVEKKFFFQRIQLKMIGLMYFYIIILIAVSIRIYAAHTQDSHYYLPQKEAAADIFKHWQELYPSEKPSWIVAEKKAATLSFYNKSWARVKVYPSFPSDPPASYNAVRDWNKGRGVIYCFLGQNTYSVQQSKSFPCIKKAAIWLQQQGYTDIDFKIFQNHREGLLFPKPLTFSFAVFFAKREKN</sequence>
<feature type="transmembrane region" description="Helical" evidence="8">
    <location>
        <begin position="315"/>
        <end position="336"/>
    </location>
</feature>
<feature type="transmembrane region" description="Helical" evidence="8">
    <location>
        <begin position="227"/>
        <end position="246"/>
    </location>
</feature>
<evidence type="ECO:0000256" key="7">
    <source>
        <dbReference type="ARBA" id="ARBA00023136"/>
    </source>
</evidence>
<feature type="transmembrane region" description="Helical" evidence="8">
    <location>
        <begin position="132"/>
        <end position="149"/>
    </location>
</feature>
<keyword evidence="6 8" id="KW-1133">Transmembrane helix</keyword>
<dbReference type="GO" id="GO:0009103">
    <property type="term" value="P:lipopolysaccharide biosynthetic process"/>
    <property type="evidence" value="ECO:0007669"/>
    <property type="project" value="UniProtKB-ARBA"/>
</dbReference>
<dbReference type="PANTHER" id="PTHR33908:SF11">
    <property type="entry name" value="MEMBRANE PROTEIN"/>
    <property type="match status" value="1"/>
</dbReference>
<feature type="transmembrane region" description="Helical" evidence="8">
    <location>
        <begin position="342"/>
        <end position="359"/>
    </location>
</feature>
<reference evidence="10 11" key="1">
    <citation type="submission" date="2015-11" db="EMBL/GenBank/DDBJ databases">
        <title>Genomic analysis of 38 Legionella species identifies large and diverse effector repertoires.</title>
        <authorList>
            <person name="Burstein D."/>
            <person name="Amaro F."/>
            <person name="Zusman T."/>
            <person name="Lifshitz Z."/>
            <person name="Cohen O."/>
            <person name="Gilbert J.A."/>
            <person name="Pupko T."/>
            <person name="Shuman H.A."/>
            <person name="Segal G."/>
        </authorList>
    </citation>
    <scope>NUCLEOTIDE SEQUENCE [LARGE SCALE GENOMIC DNA]</scope>
    <source>
        <strain evidence="10 11">ORW</strain>
    </source>
</reference>
<evidence type="ECO:0000256" key="2">
    <source>
        <dbReference type="ARBA" id="ARBA00022475"/>
    </source>
</evidence>
<dbReference type="AlphaFoldDB" id="A0A0W0SB00"/>
<feature type="domain" description="Glycosyltransferase RgtA/B/C/D-like" evidence="9">
    <location>
        <begin position="66"/>
        <end position="246"/>
    </location>
</feature>
<organism evidence="10 11">
    <name type="scientific">Legionella cherrii</name>
    <dbReference type="NCBI Taxonomy" id="28084"/>
    <lineage>
        <taxon>Bacteria</taxon>
        <taxon>Pseudomonadati</taxon>
        <taxon>Pseudomonadota</taxon>
        <taxon>Gammaproteobacteria</taxon>
        <taxon>Legionellales</taxon>
        <taxon>Legionellaceae</taxon>
        <taxon>Legionella</taxon>
    </lineage>
</organism>
<evidence type="ECO:0000256" key="6">
    <source>
        <dbReference type="ARBA" id="ARBA00022989"/>
    </source>
</evidence>
<gene>
    <name evidence="10" type="ORF">Lche_2532</name>
</gene>
<feature type="transmembrane region" description="Helical" evidence="8">
    <location>
        <begin position="180"/>
        <end position="196"/>
    </location>
</feature>
<dbReference type="OrthoDB" id="108054at2"/>
<evidence type="ECO:0000259" key="9">
    <source>
        <dbReference type="Pfam" id="PF13231"/>
    </source>
</evidence>
<keyword evidence="7 8" id="KW-0472">Membrane</keyword>
<dbReference type="PATRIC" id="fig|28084.5.peg.2738"/>
<dbReference type="EMBL" id="LNXW01000013">
    <property type="protein sequence ID" value="KTC80512.1"/>
    <property type="molecule type" value="Genomic_DNA"/>
</dbReference>
<dbReference type="GO" id="GO:0005886">
    <property type="term" value="C:plasma membrane"/>
    <property type="evidence" value="ECO:0007669"/>
    <property type="project" value="UniProtKB-SubCell"/>
</dbReference>
<evidence type="ECO:0000256" key="1">
    <source>
        <dbReference type="ARBA" id="ARBA00004651"/>
    </source>
</evidence>
<dbReference type="Proteomes" id="UP000054921">
    <property type="component" value="Unassembled WGS sequence"/>
</dbReference>
<comment type="subcellular location">
    <subcellularLocation>
        <location evidence="1">Cell membrane</location>
        <topology evidence="1">Multi-pass membrane protein</topology>
    </subcellularLocation>
</comment>
<keyword evidence="4" id="KW-0808">Transferase</keyword>
<feature type="transmembrane region" description="Helical" evidence="8">
    <location>
        <begin position="21"/>
        <end position="40"/>
    </location>
</feature>
<feature type="transmembrane region" description="Helical" evidence="8">
    <location>
        <begin position="202"/>
        <end position="220"/>
    </location>
</feature>
<keyword evidence="3" id="KW-0328">Glycosyltransferase</keyword>
<protein>
    <recommendedName>
        <fullName evidence="9">Glycosyltransferase RgtA/B/C/D-like domain-containing protein</fullName>
    </recommendedName>
</protein>
<dbReference type="InterPro" id="IPR050297">
    <property type="entry name" value="LipidA_mod_glycosyltrf_83"/>
</dbReference>
<feature type="transmembrane region" description="Helical" evidence="8">
    <location>
        <begin position="266"/>
        <end position="294"/>
    </location>
</feature>
<feature type="transmembrane region" description="Helical" evidence="8">
    <location>
        <begin position="155"/>
        <end position="173"/>
    </location>
</feature>
<dbReference type="Pfam" id="PF13231">
    <property type="entry name" value="PMT_2"/>
    <property type="match status" value="1"/>
</dbReference>
<comment type="caution">
    <text evidence="10">The sequence shown here is derived from an EMBL/GenBank/DDBJ whole genome shotgun (WGS) entry which is preliminary data.</text>
</comment>
<name>A0A0W0SB00_9GAMM</name>
<proteinExistence type="predicted"/>
<evidence type="ECO:0000313" key="10">
    <source>
        <dbReference type="EMBL" id="KTC80512.1"/>
    </source>
</evidence>
<evidence type="ECO:0000256" key="4">
    <source>
        <dbReference type="ARBA" id="ARBA00022679"/>
    </source>
</evidence>
<dbReference type="InterPro" id="IPR038731">
    <property type="entry name" value="RgtA/B/C-like"/>
</dbReference>
<evidence type="ECO:0000256" key="5">
    <source>
        <dbReference type="ARBA" id="ARBA00022692"/>
    </source>
</evidence>
<evidence type="ECO:0000256" key="8">
    <source>
        <dbReference type="SAM" id="Phobius"/>
    </source>
</evidence>
<dbReference type="STRING" id="28084.Lche_2532"/>
<keyword evidence="5 8" id="KW-0812">Transmembrane</keyword>
<dbReference type="RefSeq" id="WP_058388017.1">
    <property type="nucleotide sequence ID" value="NZ_LNXW01000013.1"/>
</dbReference>
<feature type="transmembrane region" description="Helical" evidence="8">
    <location>
        <begin position="380"/>
        <end position="397"/>
    </location>
</feature>
<keyword evidence="2" id="KW-1003">Cell membrane</keyword>
<dbReference type="PANTHER" id="PTHR33908">
    <property type="entry name" value="MANNOSYLTRANSFERASE YKCB-RELATED"/>
    <property type="match status" value="1"/>
</dbReference>
<evidence type="ECO:0000256" key="3">
    <source>
        <dbReference type="ARBA" id="ARBA00022676"/>
    </source>
</evidence>
<evidence type="ECO:0000313" key="11">
    <source>
        <dbReference type="Proteomes" id="UP000054921"/>
    </source>
</evidence>
<feature type="transmembrane region" description="Helical" evidence="8">
    <location>
        <begin position="88"/>
        <end position="112"/>
    </location>
</feature>